<accession>A0A8H7TYG6</accession>
<reference evidence="2" key="1">
    <citation type="submission" date="2020-11" db="EMBL/GenBank/DDBJ databases">
        <authorList>
            <person name="Koelle M."/>
            <person name="Horta M.A.C."/>
            <person name="Nowrousian M."/>
            <person name="Ohm R.A."/>
            <person name="Benz P."/>
            <person name="Pilgard A."/>
        </authorList>
    </citation>
    <scope>NUCLEOTIDE SEQUENCE</scope>
    <source>
        <strain evidence="2">FPRL280</strain>
    </source>
</reference>
<organism evidence="2 3">
    <name type="scientific">Rhodonia placenta</name>
    <dbReference type="NCBI Taxonomy" id="104341"/>
    <lineage>
        <taxon>Eukaryota</taxon>
        <taxon>Fungi</taxon>
        <taxon>Dikarya</taxon>
        <taxon>Basidiomycota</taxon>
        <taxon>Agaricomycotina</taxon>
        <taxon>Agaricomycetes</taxon>
        <taxon>Polyporales</taxon>
        <taxon>Adustoporiaceae</taxon>
        <taxon>Rhodonia</taxon>
    </lineage>
</organism>
<protein>
    <submittedName>
        <fullName evidence="2">Uncharacterized protein</fullName>
    </submittedName>
</protein>
<feature type="compositionally biased region" description="Polar residues" evidence="1">
    <location>
        <begin position="193"/>
        <end position="207"/>
    </location>
</feature>
<feature type="region of interest" description="Disordered" evidence="1">
    <location>
        <begin position="141"/>
        <end position="181"/>
    </location>
</feature>
<evidence type="ECO:0000256" key="1">
    <source>
        <dbReference type="SAM" id="MobiDB-lite"/>
    </source>
</evidence>
<proteinExistence type="predicted"/>
<reference evidence="2" key="2">
    <citation type="journal article" name="Front. Microbiol.">
        <title>Degradative Capacity of Two Strains of Rhodonia placenta: From Phenotype to Genotype.</title>
        <authorList>
            <person name="Kolle M."/>
            <person name="Horta M.A.C."/>
            <person name="Nowrousian M."/>
            <person name="Ohm R.A."/>
            <person name="Benz J.P."/>
            <person name="Pilgard A."/>
        </authorList>
    </citation>
    <scope>NUCLEOTIDE SEQUENCE</scope>
    <source>
        <strain evidence="2">FPRL280</strain>
    </source>
</reference>
<dbReference type="EMBL" id="JADOXO010000349">
    <property type="protein sequence ID" value="KAF9806041.1"/>
    <property type="molecule type" value="Genomic_DNA"/>
</dbReference>
<name>A0A8H7TYG6_9APHY</name>
<evidence type="ECO:0000313" key="3">
    <source>
        <dbReference type="Proteomes" id="UP000639403"/>
    </source>
</evidence>
<comment type="caution">
    <text evidence="2">The sequence shown here is derived from an EMBL/GenBank/DDBJ whole genome shotgun (WGS) entry which is preliminary data.</text>
</comment>
<feature type="region of interest" description="Disordered" evidence="1">
    <location>
        <begin position="190"/>
        <end position="209"/>
    </location>
</feature>
<feature type="compositionally biased region" description="Low complexity" evidence="1">
    <location>
        <begin position="150"/>
        <end position="160"/>
    </location>
</feature>
<dbReference type="AlphaFoldDB" id="A0A8H7TYG6"/>
<gene>
    <name evidence="2" type="ORF">IEO21_08831</name>
</gene>
<sequence length="291" mass="33052">MLLYSLLRKARTSARSKDEKLIPKPAYVAQAVLKSAAAITLCQQMDISQDVCKAFVEIARHSTQAYLDMDSSWRYQDGRALKHHDDYVRRHWPDIDKYENHWPLERITRIILKDRHSYVQKQSLNKARQLGLPRHRSASVAYIGRPPLRSTQASASSSSTYRGPDKSEPSSSSSYRAVRDKSAMPRAIAHAPAQSNMASQVAPSRTTKLSDENDINLVKNFLITCKLPVDRVLPQLLQLGIEDAKALLILATQPYRNMWLDRVLELTPIQFKLLTDGLNTFATRERVKEGL</sequence>
<evidence type="ECO:0000313" key="2">
    <source>
        <dbReference type="EMBL" id="KAF9806041.1"/>
    </source>
</evidence>
<dbReference type="Proteomes" id="UP000639403">
    <property type="component" value="Unassembled WGS sequence"/>
</dbReference>